<proteinExistence type="predicted"/>
<dbReference type="Pfam" id="PF12725">
    <property type="entry name" value="DUF3810"/>
    <property type="match status" value="1"/>
</dbReference>
<sequence length="279" mass="32519">MIPIALKLFGKILYIYIIFRLLWGLNYDRLGIAHQLKLSTKEYETEEVIQLTNRLIDSLNACRLRLSDTVLPEPPVDSIFRMAGIGYSRLSDQYFFLNYTQRSLKPSLFTPIADWLSFTGYYNPFSGEGQVRKDIPRVLIPFVSCHEIGHQLGYASESEANFVGFLAALSTNDPYFRYSALNELFTYAQREELFMLALAKDSVRFESVIQQNRERLDTLVRKDRKEIRTFFQQRSNKISPAFNDLYERYLKANDQAEGLRSYDEVVGLLIAYIKKHEKI</sequence>
<reference evidence="1" key="1">
    <citation type="submission" date="2024-02" db="EMBL/GenBank/DDBJ databases">
        <title>Sediminibacterium planktonica sp. nov. and Sediminibacterium longus sp. nov., isolated from surface lake and river water.</title>
        <authorList>
            <person name="Watanabe K."/>
            <person name="Takemine S."/>
            <person name="Ishii Y."/>
            <person name="Ogata Y."/>
            <person name="Shindo C."/>
            <person name="Suda W."/>
        </authorList>
    </citation>
    <scope>NUCLEOTIDE SEQUENCE</scope>
    <source>
        <strain evidence="1">KACHI17</strain>
    </source>
</reference>
<gene>
    <name evidence="1" type="ORF">KACHI17_08050</name>
</gene>
<protein>
    <submittedName>
        <fullName evidence="1">DUF3810 domain-containing protein</fullName>
    </submittedName>
</protein>
<evidence type="ECO:0000313" key="1">
    <source>
        <dbReference type="EMBL" id="BFG69924.1"/>
    </source>
</evidence>
<name>A0AAT9GH01_9BACT</name>
<dbReference type="AlphaFoldDB" id="A0AAT9GH01"/>
<dbReference type="InterPro" id="IPR024294">
    <property type="entry name" value="DUF3810"/>
</dbReference>
<organism evidence="1">
    <name type="scientific">Sediminibacterium sp. KACHI17</name>
    <dbReference type="NCBI Taxonomy" id="1751071"/>
    <lineage>
        <taxon>Bacteria</taxon>
        <taxon>Pseudomonadati</taxon>
        <taxon>Bacteroidota</taxon>
        <taxon>Chitinophagia</taxon>
        <taxon>Chitinophagales</taxon>
        <taxon>Chitinophagaceae</taxon>
        <taxon>Sediminibacterium</taxon>
    </lineage>
</organism>
<accession>A0AAT9GH01</accession>
<dbReference type="EMBL" id="AP029612">
    <property type="protein sequence ID" value="BFG69924.1"/>
    <property type="molecule type" value="Genomic_DNA"/>
</dbReference>